<protein>
    <recommendedName>
        <fullName evidence="3">SH3b domain-containing protein</fullName>
    </recommendedName>
</protein>
<keyword evidence="5" id="KW-1185">Reference proteome</keyword>
<reference evidence="4 5" key="1">
    <citation type="submission" date="2018-04" db="EMBL/GenBank/DDBJ databases">
        <title>Genomic Encyclopedia of Archaeal and Bacterial Type Strains, Phase II (KMG-II): from individual species to whole genera.</title>
        <authorList>
            <person name="Goeker M."/>
        </authorList>
    </citation>
    <scope>NUCLEOTIDE SEQUENCE [LARGE SCALE GENOMIC DNA]</scope>
    <source>
        <strain evidence="4 5">DSM 23382</strain>
    </source>
</reference>
<sequence length="383" mass="41720">MRISSLMMAFTFFAATVAATGVQAKLDFVPETTNDGLKFILVSGTFDHDDDLATFAAQAIIHEPMFISFQSPGGNVAKAMELGRIIRKLNLSTLQLRMLECSSACALAFMGGVNRGAEAGAIGVHKSTFSPGFTPDADVAVSVIQEMTADIVAYMVEMGVDPSLLQLSLKTEANDMRYLSREEMARYRVTWVGNATSPRRSPPPQVTDNPFHKPTAQLDASGKAPALPTARSGYVRHPKGAVHLKTSPGTKAEDAATLKNGTRITILSDSDRWYRVRADGRTGFLHHTWVRVDQFDGTPGYQRLIQIKSFDNAYDANTFARAFPLKASVFVATNGWYAVTVGDSYEVDKAIGLTRLLKSKGEIPQDSFVTLGNTYVKRVCCGE</sequence>
<dbReference type="Gene3D" id="2.30.30.40">
    <property type="entry name" value="SH3 Domains"/>
    <property type="match status" value="1"/>
</dbReference>
<dbReference type="Proteomes" id="UP000244081">
    <property type="component" value="Unassembled WGS sequence"/>
</dbReference>
<accession>A0A2T5VI97</accession>
<evidence type="ECO:0000256" key="2">
    <source>
        <dbReference type="SAM" id="SignalP"/>
    </source>
</evidence>
<dbReference type="Pfam" id="PF08239">
    <property type="entry name" value="SH3_3"/>
    <property type="match status" value="1"/>
</dbReference>
<dbReference type="InterPro" id="IPR003646">
    <property type="entry name" value="SH3-like_bac-type"/>
</dbReference>
<evidence type="ECO:0000313" key="4">
    <source>
        <dbReference type="EMBL" id="PTW63438.1"/>
    </source>
</evidence>
<feature type="domain" description="SH3b" evidence="3">
    <location>
        <begin position="230"/>
        <end position="294"/>
    </location>
</feature>
<dbReference type="EMBL" id="QAYG01000001">
    <property type="protein sequence ID" value="PTW63438.1"/>
    <property type="molecule type" value="Genomic_DNA"/>
</dbReference>
<gene>
    <name evidence="4" type="ORF">C8N35_1011491</name>
</gene>
<dbReference type="SUPFAM" id="SSF52096">
    <property type="entry name" value="ClpP/crotonase"/>
    <property type="match status" value="1"/>
</dbReference>
<feature type="signal peptide" evidence="2">
    <location>
        <begin position="1"/>
        <end position="24"/>
    </location>
</feature>
<dbReference type="AlphaFoldDB" id="A0A2T5VI97"/>
<dbReference type="SMART" id="SM00287">
    <property type="entry name" value="SH3b"/>
    <property type="match status" value="1"/>
</dbReference>
<keyword evidence="2" id="KW-0732">Signal</keyword>
<organism evidence="4 5">
    <name type="scientific">Breoghania corrubedonensis</name>
    <dbReference type="NCBI Taxonomy" id="665038"/>
    <lineage>
        <taxon>Bacteria</taxon>
        <taxon>Pseudomonadati</taxon>
        <taxon>Pseudomonadota</taxon>
        <taxon>Alphaproteobacteria</taxon>
        <taxon>Hyphomicrobiales</taxon>
        <taxon>Stappiaceae</taxon>
        <taxon>Breoghania</taxon>
    </lineage>
</organism>
<name>A0A2T5VI97_9HYPH</name>
<comment type="caution">
    <text evidence="4">The sequence shown here is derived from an EMBL/GenBank/DDBJ whole genome shotgun (WGS) entry which is preliminary data.</text>
</comment>
<feature type="chain" id="PRO_5015775283" description="SH3b domain-containing protein" evidence="2">
    <location>
        <begin position="25"/>
        <end position="383"/>
    </location>
</feature>
<dbReference type="InterPro" id="IPR029045">
    <property type="entry name" value="ClpP/crotonase-like_dom_sf"/>
</dbReference>
<proteinExistence type="predicted"/>
<dbReference type="OrthoDB" id="1522627at2"/>
<evidence type="ECO:0000256" key="1">
    <source>
        <dbReference type="SAM" id="MobiDB-lite"/>
    </source>
</evidence>
<evidence type="ECO:0000259" key="3">
    <source>
        <dbReference type="SMART" id="SM00287"/>
    </source>
</evidence>
<feature type="region of interest" description="Disordered" evidence="1">
    <location>
        <begin position="194"/>
        <end position="233"/>
    </location>
</feature>
<dbReference type="RefSeq" id="WP_107988868.1">
    <property type="nucleotide sequence ID" value="NZ_QAYG01000001.1"/>
</dbReference>
<evidence type="ECO:0000313" key="5">
    <source>
        <dbReference type="Proteomes" id="UP000244081"/>
    </source>
</evidence>